<protein>
    <recommendedName>
        <fullName evidence="3">D-lactate dehydrogenase membrane binding C-terminal domain-containing protein</fullName>
    </recommendedName>
</protein>
<dbReference type="GO" id="GO:0055085">
    <property type="term" value="P:transmembrane transport"/>
    <property type="evidence" value="ECO:0007669"/>
    <property type="project" value="InterPro"/>
</dbReference>
<dbReference type="Gene3D" id="3.30.43.10">
    <property type="entry name" value="Uridine Diphospho-n-acetylenolpyruvylglucosamine Reductase, domain 2"/>
    <property type="match status" value="1"/>
</dbReference>
<dbReference type="GO" id="GO:0003824">
    <property type="term" value="F:catalytic activity"/>
    <property type="evidence" value="ECO:0007669"/>
    <property type="project" value="InterPro"/>
</dbReference>
<evidence type="ECO:0000313" key="4">
    <source>
        <dbReference type="EMBL" id="TXC79607.1"/>
    </source>
</evidence>
<comment type="caution">
    <text evidence="4">The sequence shown here is derived from an EMBL/GenBank/DDBJ whole genome shotgun (WGS) entry which is preliminary data.</text>
</comment>
<evidence type="ECO:0000313" key="5">
    <source>
        <dbReference type="Proteomes" id="UP000321776"/>
    </source>
</evidence>
<dbReference type="Proteomes" id="UP000321776">
    <property type="component" value="Unassembled WGS sequence"/>
</dbReference>
<dbReference type="Pfam" id="PF09330">
    <property type="entry name" value="Lact-deh-memb"/>
    <property type="match status" value="1"/>
</dbReference>
<organism evidence="4 5">
    <name type="scientific">Paraburkholderia azotifigens</name>
    <dbReference type="NCBI Taxonomy" id="2057004"/>
    <lineage>
        <taxon>Bacteria</taxon>
        <taxon>Pseudomonadati</taxon>
        <taxon>Pseudomonadota</taxon>
        <taxon>Betaproteobacteria</taxon>
        <taxon>Burkholderiales</taxon>
        <taxon>Burkholderiaceae</taxon>
        <taxon>Paraburkholderia</taxon>
    </lineage>
</organism>
<dbReference type="InterPro" id="IPR016167">
    <property type="entry name" value="FAD-bd_PCMH_sub1"/>
</dbReference>
<name>A0A5C6V2S4_9BURK</name>
<proteinExistence type="predicted"/>
<keyword evidence="1" id="KW-0285">Flavoprotein</keyword>
<dbReference type="AlphaFoldDB" id="A0A5C6V2S4"/>
<accession>A0A5C6V2S4</accession>
<evidence type="ECO:0000256" key="1">
    <source>
        <dbReference type="ARBA" id="ARBA00022630"/>
    </source>
</evidence>
<reference evidence="4 5" key="1">
    <citation type="journal article" date="2018" name="Int. J. Syst. Evol. Microbiol.">
        <title>Paraburkholderia azotifigens sp. nov., a nitrogen-fixing bacterium isolated from paddy soil.</title>
        <authorList>
            <person name="Choi G.M."/>
            <person name="Im W.T."/>
        </authorList>
    </citation>
    <scope>NUCLEOTIDE SEQUENCE [LARGE SCALE GENOMIC DNA]</scope>
    <source>
        <strain evidence="4 5">NF 2-5-3</strain>
    </source>
</reference>
<dbReference type="InterPro" id="IPR015409">
    <property type="entry name" value="Lactate_DH_C"/>
</dbReference>
<evidence type="ECO:0000259" key="3">
    <source>
        <dbReference type="Pfam" id="PF09330"/>
    </source>
</evidence>
<dbReference type="GO" id="GO:0050660">
    <property type="term" value="F:flavin adenine dinucleotide binding"/>
    <property type="evidence" value="ECO:0007669"/>
    <property type="project" value="InterPro"/>
</dbReference>
<sequence length="73" mass="8021">MLSSVPILKVLLTVAHLVFPVLNWSLANVTRRLFAELLATLAGLYQKLDPCNCFNPGIGNASKFAAYRKSQSE</sequence>
<evidence type="ECO:0000256" key="2">
    <source>
        <dbReference type="ARBA" id="ARBA00022827"/>
    </source>
</evidence>
<dbReference type="EMBL" id="VOQS01000005">
    <property type="protein sequence ID" value="TXC79607.1"/>
    <property type="molecule type" value="Genomic_DNA"/>
</dbReference>
<dbReference type="InterPro" id="IPR016164">
    <property type="entry name" value="FAD-linked_Oxase-like_C"/>
</dbReference>
<feature type="domain" description="D-lactate dehydrogenase membrane binding C-terminal" evidence="3">
    <location>
        <begin position="40"/>
        <end position="66"/>
    </location>
</feature>
<keyword evidence="2" id="KW-0274">FAD</keyword>
<dbReference type="SUPFAM" id="SSF55103">
    <property type="entry name" value="FAD-linked oxidases, C-terminal domain"/>
    <property type="match status" value="1"/>
</dbReference>
<gene>
    <name evidence="4" type="ORF">FRZ40_35150</name>
</gene>